<evidence type="ECO:0000256" key="1">
    <source>
        <dbReference type="ARBA" id="ARBA00022478"/>
    </source>
</evidence>
<feature type="region of interest" description="Disordered" evidence="3">
    <location>
        <begin position="216"/>
        <end position="478"/>
    </location>
</feature>
<keyword evidence="5" id="KW-1185">Reference proteome</keyword>
<dbReference type="AlphaFoldDB" id="A0AAD1UK41"/>
<dbReference type="InterPro" id="IPR036161">
    <property type="entry name" value="RPB6/omega-like_sf"/>
</dbReference>
<evidence type="ECO:0000256" key="2">
    <source>
        <dbReference type="ARBA" id="ARBA00023163"/>
    </source>
</evidence>
<dbReference type="GO" id="GO:0006360">
    <property type="term" value="P:transcription by RNA polymerase I"/>
    <property type="evidence" value="ECO:0007669"/>
    <property type="project" value="TreeGrafter"/>
</dbReference>
<dbReference type="EMBL" id="CAMPGE010007924">
    <property type="protein sequence ID" value="CAI2366840.1"/>
    <property type="molecule type" value="Genomic_DNA"/>
</dbReference>
<protein>
    <submittedName>
        <fullName evidence="4">Uncharacterized protein</fullName>
    </submittedName>
</protein>
<dbReference type="PROSITE" id="PS01111">
    <property type="entry name" value="RNA_POL_K_14KD"/>
    <property type="match status" value="1"/>
</dbReference>
<dbReference type="SUPFAM" id="SSF63562">
    <property type="entry name" value="RPB6/omega subunit-like"/>
    <property type="match status" value="1"/>
</dbReference>
<keyword evidence="2" id="KW-0804">Transcription</keyword>
<accession>A0AAD1UK41</accession>
<organism evidence="4 5">
    <name type="scientific">Euplotes crassus</name>
    <dbReference type="NCBI Taxonomy" id="5936"/>
    <lineage>
        <taxon>Eukaryota</taxon>
        <taxon>Sar</taxon>
        <taxon>Alveolata</taxon>
        <taxon>Ciliophora</taxon>
        <taxon>Intramacronucleata</taxon>
        <taxon>Spirotrichea</taxon>
        <taxon>Hypotrichia</taxon>
        <taxon>Euplotida</taxon>
        <taxon>Euplotidae</taxon>
        <taxon>Moneuplotes</taxon>
    </lineage>
</organism>
<keyword evidence="1" id="KW-0240">DNA-directed RNA polymerase</keyword>
<dbReference type="PANTHER" id="PTHR47227:SF5">
    <property type="entry name" value="DNA-DIRECTED RNA POLYMERASES I, II, AND III SUBUNIT RPABC2"/>
    <property type="match status" value="1"/>
</dbReference>
<feature type="compositionally biased region" description="Basic and acidic residues" evidence="3">
    <location>
        <begin position="288"/>
        <end position="300"/>
    </location>
</feature>
<dbReference type="GO" id="GO:0003899">
    <property type="term" value="F:DNA-directed RNA polymerase activity"/>
    <property type="evidence" value="ECO:0007669"/>
    <property type="project" value="InterPro"/>
</dbReference>
<dbReference type="GO" id="GO:0005666">
    <property type="term" value="C:RNA polymerase III complex"/>
    <property type="evidence" value="ECO:0007669"/>
    <property type="project" value="TreeGrafter"/>
</dbReference>
<dbReference type="GO" id="GO:0003677">
    <property type="term" value="F:DNA binding"/>
    <property type="evidence" value="ECO:0007669"/>
    <property type="project" value="InterPro"/>
</dbReference>
<dbReference type="Gene3D" id="3.90.940.10">
    <property type="match status" value="1"/>
</dbReference>
<sequence length="478" mass="54805">MNELFDEDYSDIEQDVEDVLDLDADEDPIYNARTLQYHESHGTLVKPEKRRSQPYLTKYEKTRIIGSRAEQIGRDGPFMMEHNEGLNALEMAEVELYFRKVPFVVKRKMPNQRIELWRIEELSFDRIEFDMDVIKRGTPKPKPEKESESSELKDQILEEVKEDRKLKSNRATLQQAYKSIFSKNREQKVNVDELDIINKNLVPINSITKKRIVKKEEFGSSSSTIKHEDQVIEESKDPDIGSPQKVHKRSKKSDMCIPPETTEETRDREERLKKKLMLLSNEEDAEMEEIKTTEPLRERSPNIPEGQRSFTSSTPDKQSKQKKSKDLSKTSVEVIQIDSEESYQNSTSRSQNTKTPLKPVQSSSNRSISHSDLPLLEGDIGADAEGEDEGAEGEEAESEGAEGEGTEEEEEGGSPDETMELDKTTEEQKENYEIISSSEEEQSKQKGHPSSGPPKEVKKRLNKRFLESSLDNVSDDEL</sequence>
<evidence type="ECO:0000313" key="5">
    <source>
        <dbReference type="Proteomes" id="UP001295684"/>
    </source>
</evidence>
<dbReference type="GO" id="GO:0005665">
    <property type="term" value="C:RNA polymerase II, core complex"/>
    <property type="evidence" value="ECO:0007669"/>
    <property type="project" value="TreeGrafter"/>
</dbReference>
<proteinExistence type="predicted"/>
<feature type="compositionally biased region" description="Basic and acidic residues" evidence="3">
    <location>
        <begin position="263"/>
        <end position="272"/>
    </location>
</feature>
<dbReference type="PANTHER" id="PTHR47227">
    <property type="entry name" value="DNA-DIRECTED RNA POLYMERASE SUBUNIT K"/>
    <property type="match status" value="1"/>
</dbReference>
<dbReference type="Proteomes" id="UP001295684">
    <property type="component" value="Unassembled WGS sequence"/>
</dbReference>
<dbReference type="GO" id="GO:0042797">
    <property type="term" value="P:tRNA transcription by RNA polymerase III"/>
    <property type="evidence" value="ECO:0007669"/>
    <property type="project" value="TreeGrafter"/>
</dbReference>
<name>A0AAD1UK41_EUPCR</name>
<dbReference type="GO" id="GO:0005736">
    <property type="term" value="C:RNA polymerase I complex"/>
    <property type="evidence" value="ECO:0007669"/>
    <property type="project" value="TreeGrafter"/>
</dbReference>
<feature type="compositionally biased region" description="Polar residues" evidence="3">
    <location>
        <begin position="342"/>
        <end position="370"/>
    </location>
</feature>
<evidence type="ECO:0000256" key="3">
    <source>
        <dbReference type="SAM" id="MobiDB-lite"/>
    </source>
</evidence>
<comment type="caution">
    <text evidence="4">The sequence shown here is derived from an EMBL/GenBank/DDBJ whole genome shotgun (WGS) entry which is preliminary data.</text>
</comment>
<dbReference type="GO" id="GO:0006366">
    <property type="term" value="P:transcription by RNA polymerase II"/>
    <property type="evidence" value="ECO:0007669"/>
    <property type="project" value="TreeGrafter"/>
</dbReference>
<feature type="compositionally biased region" description="Basic and acidic residues" evidence="3">
    <location>
        <begin position="225"/>
        <end position="239"/>
    </location>
</feature>
<feature type="compositionally biased region" description="Acidic residues" evidence="3">
    <location>
        <begin position="380"/>
        <end position="419"/>
    </location>
</feature>
<evidence type="ECO:0000313" key="4">
    <source>
        <dbReference type="EMBL" id="CAI2366840.1"/>
    </source>
</evidence>
<gene>
    <name evidence="4" type="ORF">ECRASSUSDP1_LOCUS8114</name>
</gene>
<feature type="compositionally biased region" description="Basic and acidic residues" evidence="3">
    <location>
        <begin position="420"/>
        <end position="432"/>
    </location>
</feature>
<dbReference type="InterPro" id="IPR020708">
    <property type="entry name" value="DNA-dir_RNA_polK_14-18kDa_CS"/>
</dbReference>
<reference evidence="4" key="1">
    <citation type="submission" date="2023-07" db="EMBL/GenBank/DDBJ databases">
        <authorList>
            <consortium name="AG Swart"/>
            <person name="Singh M."/>
            <person name="Singh A."/>
            <person name="Seah K."/>
            <person name="Emmerich C."/>
        </authorList>
    </citation>
    <scope>NUCLEOTIDE SEQUENCE</scope>
    <source>
        <strain evidence="4">DP1</strain>
    </source>
</reference>